<sequence length="414" mass="45920">MQSSNDLFATLIASYPDFAALKQYVVGLGIQANTKEGDPLVVFRYNRATADLTNPVVQAFRSVVWDSTSNRPVFVAPQKSEPLTTLPPLLQGTHLVEDFVDGVMVNLFTDPNTGAWRLATRSRLDADNKFYQHTFADLFMAAWNGYFPGAGFAALTPAYCYSFVIQHPQNRIVVPAPVPTLTCVEVSHVEATTGRVFKMPTPATMMPPRRFNVNTQPELALLMAQRETFEGFMAQGCVVRELASGRRWKMRTAAYNKVKELRGNHSRLEYTWFENLQKGTLETYLGFYPEERPAASATVAHWNTVVSQIYSWYVKVYKVRDTPKDAIPPQYKGVLFDLHGQYLSRLAPAKQSLTWAECQTIMGRQDLKRQVFLATFKEGGSAPRSAVKHAAAKAAKVAAAAAAAAGGTTTEMAV</sequence>
<organism evidence="1">
    <name type="scientific">viral metagenome</name>
    <dbReference type="NCBI Taxonomy" id="1070528"/>
    <lineage>
        <taxon>unclassified sequences</taxon>
        <taxon>metagenomes</taxon>
        <taxon>organismal metagenomes</taxon>
    </lineage>
</organism>
<reference evidence="1" key="1">
    <citation type="journal article" date="2020" name="Nature">
        <title>Giant virus diversity and host interactions through global metagenomics.</title>
        <authorList>
            <person name="Schulz F."/>
            <person name="Roux S."/>
            <person name="Paez-Espino D."/>
            <person name="Jungbluth S."/>
            <person name="Walsh D.A."/>
            <person name="Denef V.J."/>
            <person name="McMahon K.D."/>
            <person name="Konstantinidis K.T."/>
            <person name="Eloe-Fadrosh E.A."/>
            <person name="Kyrpides N.C."/>
            <person name="Woyke T."/>
        </authorList>
    </citation>
    <scope>NUCLEOTIDE SEQUENCE</scope>
    <source>
        <strain evidence="1">GVMAG-M-3300023174-57</strain>
    </source>
</reference>
<evidence type="ECO:0000313" key="1">
    <source>
        <dbReference type="EMBL" id="QHT19335.1"/>
    </source>
</evidence>
<name>A0A6C0DVS7_9ZZZZ</name>
<accession>A0A6C0DVS7</accession>
<protein>
    <submittedName>
        <fullName evidence="1">Uncharacterized protein</fullName>
    </submittedName>
</protein>
<dbReference type="EMBL" id="MN739664">
    <property type="protein sequence ID" value="QHT19335.1"/>
    <property type="molecule type" value="Genomic_DNA"/>
</dbReference>
<proteinExistence type="predicted"/>
<dbReference type="AlphaFoldDB" id="A0A6C0DVS7"/>